<protein>
    <submittedName>
        <fullName evidence="2">Uncharacterized protein</fullName>
    </submittedName>
</protein>
<feature type="compositionally biased region" description="Acidic residues" evidence="1">
    <location>
        <begin position="70"/>
        <end position="81"/>
    </location>
</feature>
<organism evidence="2 3">
    <name type="scientific">Candidatus Thermofonsia Clade 1 bacterium</name>
    <dbReference type="NCBI Taxonomy" id="2364210"/>
    <lineage>
        <taxon>Bacteria</taxon>
        <taxon>Bacillati</taxon>
        <taxon>Chloroflexota</taxon>
        <taxon>Candidatus Thermofontia</taxon>
        <taxon>Candidatus Thermofonsia Clade 1</taxon>
    </lineage>
</organism>
<evidence type="ECO:0000256" key="1">
    <source>
        <dbReference type="SAM" id="MobiDB-lite"/>
    </source>
</evidence>
<name>A0A2M8P881_9CHLR</name>
<dbReference type="Proteomes" id="UP000229681">
    <property type="component" value="Unassembled WGS sequence"/>
</dbReference>
<accession>A0A2M8P881</accession>
<dbReference type="AlphaFoldDB" id="A0A2M8P881"/>
<feature type="non-terminal residue" evidence="2">
    <location>
        <position position="1"/>
    </location>
</feature>
<proteinExistence type="predicted"/>
<feature type="region of interest" description="Disordered" evidence="1">
    <location>
        <begin position="70"/>
        <end position="94"/>
    </location>
</feature>
<gene>
    <name evidence="2" type="ORF">CUN49_17780</name>
</gene>
<reference evidence="2 3" key="1">
    <citation type="submission" date="2017-11" db="EMBL/GenBank/DDBJ databases">
        <title>Evolution of Phototrophy in the Chloroflexi Phylum Driven by Horizontal Gene Transfer.</title>
        <authorList>
            <person name="Ward L.M."/>
            <person name="Hemp J."/>
            <person name="Shih P.M."/>
            <person name="Mcglynn S.E."/>
            <person name="Fischer W."/>
        </authorList>
    </citation>
    <scope>NUCLEOTIDE SEQUENCE [LARGE SCALE GENOMIC DNA]</scope>
    <source>
        <strain evidence="2">JP3_13</strain>
    </source>
</reference>
<feature type="non-terminal residue" evidence="2">
    <location>
        <position position="121"/>
    </location>
</feature>
<sequence length="121" mass="13796">VYPELFRAMLVPKAEELIMAPYRHQDDEEAAKVFFEKGMRQFFENARRYSHPDYPMTVFYAYKQQASVEIGDEALEDEDESALPSPNGDARASSGWETMLSGLIQAGFSVVGTYPMRTESR</sequence>
<evidence type="ECO:0000313" key="3">
    <source>
        <dbReference type="Proteomes" id="UP000229681"/>
    </source>
</evidence>
<comment type="caution">
    <text evidence="2">The sequence shown here is derived from an EMBL/GenBank/DDBJ whole genome shotgun (WGS) entry which is preliminary data.</text>
</comment>
<evidence type="ECO:0000313" key="2">
    <source>
        <dbReference type="EMBL" id="PJF33765.1"/>
    </source>
</evidence>
<dbReference type="EMBL" id="PGTM01000770">
    <property type="protein sequence ID" value="PJF33765.1"/>
    <property type="molecule type" value="Genomic_DNA"/>
</dbReference>